<dbReference type="SUPFAM" id="SSF48008">
    <property type="entry name" value="GntR ligand-binding domain-like"/>
    <property type="match status" value="1"/>
</dbReference>
<dbReference type="GO" id="GO:0003700">
    <property type="term" value="F:DNA-binding transcription factor activity"/>
    <property type="evidence" value="ECO:0007669"/>
    <property type="project" value="InterPro"/>
</dbReference>
<keyword evidence="6" id="KW-1185">Reference proteome</keyword>
<evidence type="ECO:0000313" key="6">
    <source>
        <dbReference type="Proteomes" id="UP000033772"/>
    </source>
</evidence>
<name>A0A1J4N1D0_9ACTN</name>
<comment type="caution">
    <text evidence="5">The sequence shown here is derived from an EMBL/GenBank/DDBJ whole genome shotgun (WGS) entry which is preliminary data.</text>
</comment>
<keyword evidence="2" id="KW-0238">DNA-binding</keyword>
<dbReference type="GO" id="GO:0003677">
    <property type="term" value="F:DNA binding"/>
    <property type="evidence" value="ECO:0007669"/>
    <property type="project" value="UniProtKB-KW"/>
</dbReference>
<dbReference type="CDD" id="cd07377">
    <property type="entry name" value="WHTH_GntR"/>
    <property type="match status" value="1"/>
</dbReference>
<dbReference type="Pfam" id="PF00392">
    <property type="entry name" value="GntR"/>
    <property type="match status" value="1"/>
</dbReference>
<gene>
    <name evidence="5" type="ORF">UG56_024120</name>
</gene>
<evidence type="ECO:0000256" key="1">
    <source>
        <dbReference type="ARBA" id="ARBA00023015"/>
    </source>
</evidence>
<dbReference type="InterPro" id="IPR000524">
    <property type="entry name" value="Tscrpt_reg_HTH_GntR"/>
</dbReference>
<dbReference type="EMBL" id="JZDQ02000044">
    <property type="protein sequence ID" value="OIJ24201.1"/>
    <property type="molecule type" value="Genomic_DNA"/>
</dbReference>
<evidence type="ECO:0000256" key="2">
    <source>
        <dbReference type="ARBA" id="ARBA00023125"/>
    </source>
</evidence>
<dbReference type="Gene3D" id="1.20.120.530">
    <property type="entry name" value="GntR ligand-binding domain-like"/>
    <property type="match status" value="1"/>
</dbReference>
<protein>
    <submittedName>
        <fullName evidence="5">GntR family transcriptional regulator</fullName>
    </submittedName>
</protein>
<evidence type="ECO:0000313" key="5">
    <source>
        <dbReference type="EMBL" id="OIJ24201.1"/>
    </source>
</evidence>
<dbReference type="AlphaFoldDB" id="A0A1J4N1D0"/>
<evidence type="ECO:0000256" key="3">
    <source>
        <dbReference type="ARBA" id="ARBA00023163"/>
    </source>
</evidence>
<dbReference type="InterPro" id="IPR036390">
    <property type="entry name" value="WH_DNA-bd_sf"/>
</dbReference>
<dbReference type="PANTHER" id="PTHR43537:SF45">
    <property type="entry name" value="GNTR FAMILY REGULATORY PROTEIN"/>
    <property type="match status" value="1"/>
</dbReference>
<dbReference type="Pfam" id="PF07729">
    <property type="entry name" value="FCD"/>
    <property type="match status" value="1"/>
</dbReference>
<dbReference type="STRING" id="1844.UG56_024120"/>
<dbReference type="SUPFAM" id="SSF46785">
    <property type="entry name" value="Winged helix' DNA-binding domain"/>
    <property type="match status" value="1"/>
</dbReference>
<dbReference type="PANTHER" id="PTHR43537">
    <property type="entry name" value="TRANSCRIPTIONAL REGULATOR, GNTR FAMILY"/>
    <property type="match status" value="1"/>
</dbReference>
<evidence type="ECO:0000259" key="4">
    <source>
        <dbReference type="PROSITE" id="PS50949"/>
    </source>
</evidence>
<dbReference type="InterPro" id="IPR011711">
    <property type="entry name" value="GntR_C"/>
</dbReference>
<dbReference type="InterPro" id="IPR036388">
    <property type="entry name" value="WH-like_DNA-bd_sf"/>
</dbReference>
<organism evidence="5 6">
    <name type="scientific">Nocardioides luteus</name>
    <dbReference type="NCBI Taxonomy" id="1844"/>
    <lineage>
        <taxon>Bacteria</taxon>
        <taxon>Bacillati</taxon>
        <taxon>Actinomycetota</taxon>
        <taxon>Actinomycetes</taxon>
        <taxon>Propionibacteriales</taxon>
        <taxon>Nocardioidaceae</taxon>
        <taxon>Nocardioides</taxon>
    </lineage>
</organism>
<dbReference type="Proteomes" id="UP000033772">
    <property type="component" value="Unassembled WGS sequence"/>
</dbReference>
<feature type="domain" description="HTH gntR-type" evidence="4">
    <location>
        <begin position="13"/>
        <end position="80"/>
    </location>
</feature>
<dbReference type="SMART" id="SM00345">
    <property type="entry name" value="HTH_GNTR"/>
    <property type="match status" value="1"/>
</dbReference>
<dbReference type="PRINTS" id="PR00035">
    <property type="entry name" value="HTHGNTR"/>
</dbReference>
<dbReference type="SMART" id="SM00895">
    <property type="entry name" value="FCD"/>
    <property type="match status" value="1"/>
</dbReference>
<dbReference type="InterPro" id="IPR008920">
    <property type="entry name" value="TF_FadR/GntR_C"/>
</dbReference>
<dbReference type="Gene3D" id="1.10.10.10">
    <property type="entry name" value="Winged helix-like DNA-binding domain superfamily/Winged helix DNA-binding domain"/>
    <property type="match status" value="1"/>
</dbReference>
<reference evidence="5" key="1">
    <citation type="submission" date="2016-10" db="EMBL/GenBank/DDBJ databases">
        <title>Draft Genome Sequence of Nocardioides luteus Strain BAFB, an Alkane-Degrading Bacterium Isolated from JP-7 Polluted Soil.</title>
        <authorList>
            <person name="Brown L."/>
            <person name="Ruiz O.N."/>
            <person name="Gunasekera T."/>
        </authorList>
    </citation>
    <scope>NUCLEOTIDE SEQUENCE [LARGE SCALE GENOMIC DNA]</scope>
    <source>
        <strain evidence="5">BAFB</strain>
    </source>
</reference>
<sequence length="227" mass="25099">MTATSSFEPVHRESTASVIARQLRTAIMERTLQPGAQLSETALSTQFGVSRGPLREAMQRLVQEGLLRSEPNRGLFVIELDEADIRDIYVARGAVEGAAAAMIARARVPAALRELRAACDAMTKSLELGDPAALSDADFHFHDVLVQCSGSRRLARMHQTLIVETRMCLTALEGTYQQPLELVEEHNQIVDAIEAGDVKLTLKRVEQHMDEALRRLIHAEDDDPGYI</sequence>
<dbReference type="PROSITE" id="PS50949">
    <property type="entry name" value="HTH_GNTR"/>
    <property type="match status" value="1"/>
</dbReference>
<keyword evidence="3" id="KW-0804">Transcription</keyword>
<proteinExistence type="predicted"/>
<keyword evidence="1" id="KW-0805">Transcription regulation</keyword>
<accession>A0A1J4N1D0</accession>